<dbReference type="Proteomes" id="UP000646827">
    <property type="component" value="Unassembled WGS sequence"/>
</dbReference>
<evidence type="ECO:0000256" key="1">
    <source>
        <dbReference type="ARBA" id="ARBA00005254"/>
    </source>
</evidence>
<sequence length="271" mass="29543">MSTTEAEILISVVDHVATLTFNRPRKGNALTASMNEILLDTLPKLAADPQVRVLVLTGTGKFFCTGMDLSANRGSMDPEQVKGGFFKGRQVFNLLNTFPKPVIARINGPALGGGVGLIFTADIRIAADNAYFALTEVKRGIIPAIISQFIVPELGKHKTREYMLTGRRVPAAEGANSFLTSVVSPQDLDDKVKSYIEMLLDSAPGASADIKKLIDMVGSGGDKNYHERVQNGVEEAYVKMMQSDEAAYGIMSFLNKEKPDWNQFLKDKAKL</sequence>
<dbReference type="AlphaFoldDB" id="A0A8H7S5A9"/>
<dbReference type="InterPro" id="IPR029045">
    <property type="entry name" value="ClpP/crotonase-like_dom_sf"/>
</dbReference>
<gene>
    <name evidence="2" type="ORF">INT45_012293</name>
</gene>
<dbReference type="InterPro" id="IPR014748">
    <property type="entry name" value="Enoyl-CoA_hydra_C"/>
</dbReference>
<reference evidence="2 3" key="1">
    <citation type="submission" date="2020-12" db="EMBL/GenBank/DDBJ databases">
        <title>Metabolic potential, ecology and presence of endohyphal bacteria is reflected in genomic diversity of Mucoromycotina.</title>
        <authorList>
            <person name="Muszewska A."/>
            <person name="Okrasinska A."/>
            <person name="Steczkiewicz K."/>
            <person name="Drgas O."/>
            <person name="Orlowska M."/>
            <person name="Perlinska-Lenart U."/>
            <person name="Aleksandrzak-Piekarczyk T."/>
            <person name="Szatraj K."/>
            <person name="Zielenkiewicz U."/>
            <person name="Pilsyk S."/>
            <person name="Malc E."/>
            <person name="Mieczkowski P."/>
            <person name="Kruszewska J.S."/>
            <person name="Biernat P."/>
            <person name="Pawlowska J."/>
        </authorList>
    </citation>
    <scope>NUCLEOTIDE SEQUENCE [LARGE SCALE GENOMIC DNA]</scope>
    <source>
        <strain evidence="2 3">CBS 142.35</strain>
    </source>
</reference>
<keyword evidence="3" id="KW-1185">Reference proteome</keyword>
<dbReference type="Pfam" id="PF00378">
    <property type="entry name" value="ECH_1"/>
    <property type="match status" value="1"/>
</dbReference>
<accession>A0A8H7S5A9</accession>
<dbReference type="Gene3D" id="1.10.12.10">
    <property type="entry name" value="Lyase 2-enoyl-coa Hydratase, Chain A, domain 2"/>
    <property type="match status" value="1"/>
</dbReference>
<dbReference type="PANTHER" id="PTHR42964">
    <property type="entry name" value="ENOYL-COA HYDRATASE"/>
    <property type="match status" value="1"/>
</dbReference>
<organism evidence="2 3">
    <name type="scientific">Circinella minor</name>
    <dbReference type="NCBI Taxonomy" id="1195481"/>
    <lineage>
        <taxon>Eukaryota</taxon>
        <taxon>Fungi</taxon>
        <taxon>Fungi incertae sedis</taxon>
        <taxon>Mucoromycota</taxon>
        <taxon>Mucoromycotina</taxon>
        <taxon>Mucoromycetes</taxon>
        <taxon>Mucorales</taxon>
        <taxon>Lichtheimiaceae</taxon>
        <taxon>Circinella</taxon>
    </lineage>
</organism>
<comment type="similarity">
    <text evidence="1">Belongs to the enoyl-CoA hydratase/isomerase family.</text>
</comment>
<dbReference type="SUPFAM" id="SSF52096">
    <property type="entry name" value="ClpP/crotonase"/>
    <property type="match status" value="1"/>
</dbReference>
<dbReference type="CDD" id="cd06558">
    <property type="entry name" value="crotonase-like"/>
    <property type="match status" value="1"/>
</dbReference>
<dbReference type="InterPro" id="IPR051683">
    <property type="entry name" value="Enoyl-CoA_Hydratase/Isomerase"/>
</dbReference>
<evidence type="ECO:0000313" key="2">
    <source>
        <dbReference type="EMBL" id="KAG2222994.1"/>
    </source>
</evidence>
<dbReference type="OrthoDB" id="448450at2759"/>
<dbReference type="Gene3D" id="3.90.226.10">
    <property type="entry name" value="2-enoyl-CoA Hydratase, Chain A, domain 1"/>
    <property type="match status" value="1"/>
</dbReference>
<proteinExistence type="inferred from homology"/>
<name>A0A8H7S5A9_9FUNG</name>
<evidence type="ECO:0000313" key="3">
    <source>
        <dbReference type="Proteomes" id="UP000646827"/>
    </source>
</evidence>
<protein>
    <recommendedName>
        <fullName evidence="4">Enoyl-CoA hydratase</fullName>
    </recommendedName>
</protein>
<dbReference type="EMBL" id="JAEPRB010000070">
    <property type="protein sequence ID" value="KAG2222994.1"/>
    <property type="molecule type" value="Genomic_DNA"/>
</dbReference>
<dbReference type="InterPro" id="IPR001753">
    <property type="entry name" value="Enoyl-CoA_hydra/iso"/>
</dbReference>
<comment type="caution">
    <text evidence="2">The sequence shown here is derived from an EMBL/GenBank/DDBJ whole genome shotgun (WGS) entry which is preliminary data.</text>
</comment>
<dbReference type="PANTHER" id="PTHR42964:SF1">
    <property type="entry name" value="POLYKETIDE BIOSYNTHESIS ENOYL-COA HYDRATASE PKSH-RELATED"/>
    <property type="match status" value="1"/>
</dbReference>
<evidence type="ECO:0008006" key="4">
    <source>
        <dbReference type="Google" id="ProtNLM"/>
    </source>
</evidence>